<sequence>MSQPSQEDILSVLKNKHLNLTKISTPEEQYLFEWMSANGLMHPKNDTYQSITNEGYAFIRNSAYINPVPIYKEDWVYQIISELSEREKQLYYTGDLFRSAYNELIDDGFITRGSNSLTTKLTSKGRLFVNSGKSRYEFLNEQHMPSIRIGHNIGGSVHGSDLNINLPSTPNNTNNKEKNKTHILQIIYWLIGIATAIGGLYTYLHSKHVWIF</sequence>
<keyword evidence="1" id="KW-1133">Transmembrane helix</keyword>
<name>A0A1S9PJ09_9SPHI</name>
<dbReference type="Proteomes" id="UP000189739">
    <property type="component" value="Unassembled WGS sequence"/>
</dbReference>
<keyword evidence="3" id="KW-1185">Reference proteome</keyword>
<dbReference type="AlphaFoldDB" id="A0A1S9PJ09"/>
<keyword evidence="1" id="KW-0812">Transmembrane</keyword>
<organism evidence="2 3">
    <name type="scientific">Mucilaginibacter pedocola</name>
    <dbReference type="NCBI Taxonomy" id="1792845"/>
    <lineage>
        <taxon>Bacteria</taxon>
        <taxon>Pseudomonadati</taxon>
        <taxon>Bacteroidota</taxon>
        <taxon>Sphingobacteriia</taxon>
        <taxon>Sphingobacteriales</taxon>
        <taxon>Sphingobacteriaceae</taxon>
        <taxon>Mucilaginibacter</taxon>
    </lineage>
</organism>
<dbReference type="STRING" id="1792845.BC343_23445"/>
<reference evidence="2 3" key="1">
    <citation type="submission" date="2016-07" db="EMBL/GenBank/DDBJ databases">
        <title>Genomic analysis of zinc-resistant bacterium Mucilaginibacter pedocola TBZ30.</title>
        <authorList>
            <person name="Huang J."/>
            <person name="Tang J."/>
        </authorList>
    </citation>
    <scope>NUCLEOTIDE SEQUENCE [LARGE SCALE GENOMIC DNA]</scope>
    <source>
        <strain evidence="2 3">TBZ30</strain>
    </source>
</reference>
<gene>
    <name evidence="2" type="ORF">BC343_23445</name>
</gene>
<protein>
    <submittedName>
        <fullName evidence="2">Uncharacterized protein</fullName>
    </submittedName>
</protein>
<evidence type="ECO:0000313" key="2">
    <source>
        <dbReference type="EMBL" id="OOQ60919.1"/>
    </source>
</evidence>
<proteinExistence type="predicted"/>
<evidence type="ECO:0000313" key="3">
    <source>
        <dbReference type="Proteomes" id="UP000189739"/>
    </source>
</evidence>
<keyword evidence="1" id="KW-0472">Membrane</keyword>
<accession>A0A1S9PJ09</accession>
<comment type="caution">
    <text evidence="2">The sequence shown here is derived from an EMBL/GenBank/DDBJ whole genome shotgun (WGS) entry which is preliminary data.</text>
</comment>
<evidence type="ECO:0000256" key="1">
    <source>
        <dbReference type="SAM" id="Phobius"/>
    </source>
</evidence>
<dbReference type="RefSeq" id="WP_078347237.1">
    <property type="nucleotide sequence ID" value="NZ_MBTF01000004.1"/>
</dbReference>
<feature type="transmembrane region" description="Helical" evidence="1">
    <location>
        <begin position="186"/>
        <end position="204"/>
    </location>
</feature>
<dbReference type="EMBL" id="MBTF01000004">
    <property type="protein sequence ID" value="OOQ60919.1"/>
    <property type="molecule type" value="Genomic_DNA"/>
</dbReference>